<name>A0A143BLQ4_9BACT</name>
<dbReference type="InterPro" id="IPR013784">
    <property type="entry name" value="Carb-bd-like_fold"/>
</dbReference>
<gene>
    <name evidence="1" type="ORF">GEMMAAP_13275</name>
</gene>
<dbReference type="STRING" id="1379270.GEMMAAP_13275"/>
<dbReference type="GO" id="GO:0030246">
    <property type="term" value="F:carbohydrate binding"/>
    <property type="evidence" value="ECO:0007669"/>
    <property type="project" value="InterPro"/>
</dbReference>
<dbReference type="AlphaFoldDB" id="A0A143BLQ4"/>
<accession>A0A143BLQ4</accession>
<evidence type="ECO:0008006" key="3">
    <source>
        <dbReference type="Google" id="ProtNLM"/>
    </source>
</evidence>
<dbReference type="Gene3D" id="2.60.40.1120">
    <property type="entry name" value="Carboxypeptidase-like, regulatory domain"/>
    <property type="match status" value="1"/>
</dbReference>
<reference evidence="1 2" key="1">
    <citation type="journal article" date="2014" name="Proc. Natl. Acad. Sci. U.S.A.">
        <title>Functional type 2 photosynthetic reaction centers found in the rare bacterial phylum Gemmatimonadetes.</title>
        <authorList>
            <person name="Zeng Y."/>
            <person name="Feng F."/>
            <person name="Medova H."/>
            <person name="Dean J."/>
            <person name="Koblizek M."/>
        </authorList>
    </citation>
    <scope>NUCLEOTIDE SEQUENCE [LARGE SCALE GENOMIC DNA]</scope>
    <source>
        <strain evidence="1 2">AP64</strain>
    </source>
</reference>
<dbReference type="Proteomes" id="UP000076404">
    <property type="component" value="Chromosome"/>
</dbReference>
<sequence>MRPQVGLVMTALKAEGLARRSILTLALLAACRGDADSAEGTRIADVPASVSTSGDASAADRTAAMAAGREVLTLAHAAGGADGADYTVKAVPTPGVIIGQLTGGSPRDTSITPTHDLGVCRPFSQSIVPSSNGGVGNGVVWLVGVGSGPRDDAPRRVKLTLDGCRLEPRVQRIALGSTIMVNGRDAMMSRLQFTAVGEPTSRTTVLLSDAGQIVPTSDVSAAPALVHVTDDLHPWVQAWLVVAPHPFVAVTGADGAFRFDNVPPGRYTLMVWHERLGTRQAGVKVDAAVQTRMQVEF</sequence>
<organism evidence="1 2">
    <name type="scientific">Gemmatimonas phototrophica</name>
    <dbReference type="NCBI Taxonomy" id="1379270"/>
    <lineage>
        <taxon>Bacteria</taxon>
        <taxon>Pseudomonadati</taxon>
        <taxon>Gemmatimonadota</taxon>
        <taxon>Gemmatimonadia</taxon>
        <taxon>Gemmatimonadales</taxon>
        <taxon>Gemmatimonadaceae</taxon>
        <taxon>Gemmatimonas</taxon>
    </lineage>
</organism>
<evidence type="ECO:0000313" key="2">
    <source>
        <dbReference type="Proteomes" id="UP000076404"/>
    </source>
</evidence>
<proteinExistence type="predicted"/>
<dbReference type="KEGG" id="gph:GEMMAAP_13275"/>
<dbReference type="PROSITE" id="PS51257">
    <property type="entry name" value="PROKAR_LIPOPROTEIN"/>
    <property type="match status" value="1"/>
</dbReference>
<protein>
    <recommendedName>
        <fullName evidence="3">Rhamnogalacturonan lyase domain-containing protein</fullName>
    </recommendedName>
</protein>
<keyword evidence="2" id="KW-1185">Reference proteome</keyword>
<dbReference type="SUPFAM" id="SSF49452">
    <property type="entry name" value="Starch-binding domain-like"/>
    <property type="match status" value="1"/>
</dbReference>
<dbReference type="EMBL" id="CP011454">
    <property type="protein sequence ID" value="AMW05515.1"/>
    <property type="molecule type" value="Genomic_DNA"/>
</dbReference>
<evidence type="ECO:0000313" key="1">
    <source>
        <dbReference type="EMBL" id="AMW05515.1"/>
    </source>
</evidence>
<dbReference type="eggNOG" id="COG3794">
    <property type="taxonomic scope" value="Bacteria"/>
</dbReference>
<reference evidence="1 2" key="2">
    <citation type="journal article" date="2016" name="Environ. Microbiol. Rep.">
        <title>Metagenomic evidence for the presence of phototrophic Gemmatimonadetes bacteria in diverse environments.</title>
        <authorList>
            <person name="Zeng Y."/>
            <person name="Baumbach J."/>
            <person name="Barbosa E.G."/>
            <person name="Azevedo V."/>
            <person name="Zhang C."/>
            <person name="Koblizek M."/>
        </authorList>
    </citation>
    <scope>NUCLEOTIDE SEQUENCE [LARGE SCALE GENOMIC DNA]</scope>
    <source>
        <strain evidence="1 2">AP64</strain>
    </source>
</reference>